<dbReference type="Proteomes" id="UP000563151">
    <property type="component" value="Unassembled WGS sequence"/>
</dbReference>
<keyword evidence="1" id="KW-0812">Transmembrane</keyword>
<keyword evidence="1" id="KW-0472">Membrane</keyword>
<keyword evidence="1" id="KW-1133">Transmembrane helix</keyword>
<feature type="transmembrane region" description="Helical" evidence="1">
    <location>
        <begin position="114"/>
        <end position="133"/>
    </location>
</feature>
<keyword evidence="4" id="KW-1185">Reference proteome</keyword>
<protein>
    <submittedName>
        <fullName evidence="3">CPBP family intramembrane metalloprotease</fullName>
    </submittedName>
</protein>
<sequence length="315" mass="35170">MKKIFRANLYGMIIIILGIVLSLILGPVMAKNNFSIYSSTVTLQISIFLIPAIIYFAVTKFKVKETLRFNKINLKDIFLIILIGITIQPLVMGLSGLSTFIMPNNFGQVISKPVANSSLFITLFVIGIVPALLEEITFRGIILSGYNDVSIKKGAIFTAIYFAIMHYDLQRFLYTFILGFIFVYLVRITNSIFSSMICHAIVNSMQMIYLKLALSSSKNSEAAAGAAKSFKNMPAGEMVGLILSFIIFIVVGATLTYLLVKKLKKNHIGEMMEVKTAEEISACSGEKEEKIINWPFIVTVIIYISLICYAFRILK</sequence>
<feature type="domain" description="CAAX prenyl protease 2/Lysostaphin resistance protein A-like" evidence="2">
    <location>
        <begin position="118"/>
        <end position="205"/>
    </location>
</feature>
<dbReference type="GO" id="GO:0004175">
    <property type="term" value="F:endopeptidase activity"/>
    <property type="evidence" value="ECO:0007669"/>
    <property type="project" value="UniProtKB-ARBA"/>
</dbReference>
<accession>A0A923E7E1</accession>
<evidence type="ECO:0000313" key="4">
    <source>
        <dbReference type="Proteomes" id="UP000563151"/>
    </source>
</evidence>
<dbReference type="AlphaFoldDB" id="A0A923E7E1"/>
<feature type="transmembrane region" description="Helical" evidence="1">
    <location>
        <begin position="176"/>
        <end position="202"/>
    </location>
</feature>
<keyword evidence="3" id="KW-0378">Hydrolase</keyword>
<dbReference type="InterPro" id="IPR003675">
    <property type="entry name" value="Rce1/LyrA-like_dom"/>
</dbReference>
<dbReference type="EMBL" id="JAAZWO010000008">
    <property type="protein sequence ID" value="MBC2397907.1"/>
    <property type="molecule type" value="Genomic_DNA"/>
</dbReference>
<dbReference type="GO" id="GO:0080120">
    <property type="term" value="P:CAAX-box protein maturation"/>
    <property type="evidence" value="ECO:0007669"/>
    <property type="project" value="UniProtKB-ARBA"/>
</dbReference>
<feature type="transmembrane region" description="Helical" evidence="1">
    <location>
        <begin position="294"/>
        <end position="314"/>
    </location>
</feature>
<keyword evidence="3" id="KW-0645">Protease</keyword>
<dbReference type="Pfam" id="PF02517">
    <property type="entry name" value="Rce1-like"/>
    <property type="match status" value="1"/>
</dbReference>
<organism evidence="3 4">
    <name type="scientific">Clostridium tetanomorphum</name>
    <dbReference type="NCBI Taxonomy" id="1553"/>
    <lineage>
        <taxon>Bacteria</taxon>
        <taxon>Bacillati</taxon>
        <taxon>Bacillota</taxon>
        <taxon>Clostridia</taxon>
        <taxon>Eubacteriales</taxon>
        <taxon>Clostridiaceae</taxon>
        <taxon>Clostridium</taxon>
    </lineage>
</organism>
<proteinExistence type="predicted"/>
<feature type="transmembrane region" description="Helical" evidence="1">
    <location>
        <begin position="238"/>
        <end position="260"/>
    </location>
</feature>
<comment type="caution">
    <text evidence="3">The sequence shown here is derived from an EMBL/GenBank/DDBJ whole genome shotgun (WGS) entry which is preliminary data.</text>
</comment>
<evidence type="ECO:0000256" key="1">
    <source>
        <dbReference type="SAM" id="Phobius"/>
    </source>
</evidence>
<feature type="transmembrane region" description="Helical" evidence="1">
    <location>
        <begin position="36"/>
        <end position="58"/>
    </location>
</feature>
<evidence type="ECO:0000313" key="3">
    <source>
        <dbReference type="EMBL" id="MBC2397907.1"/>
    </source>
</evidence>
<dbReference type="GO" id="GO:0008237">
    <property type="term" value="F:metallopeptidase activity"/>
    <property type="evidence" value="ECO:0007669"/>
    <property type="project" value="UniProtKB-KW"/>
</dbReference>
<feature type="transmembrane region" description="Helical" evidence="1">
    <location>
        <begin position="78"/>
        <end position="102"/>
    </location>
</feature>
<gene>
    <name evidence="3" type="ORF">HGG79_08980</name>
</gene>
<dbReference type="RefSeq" id="WP_051593208.1">
    <property type="nucleotide sequence ID" value="NZ_JAAZWO010000008.1"/>
</dbReference>
<name>A0A923E7E1_CLOTT</name>
<evidence type="ECO:0000259" key="2">
    <source>
        <dbReference type="Pfam" id="PF02517"/>
    </source>
</evidence>
<feature type="transmembrane region" description="Helical" evidence="1">
    <location>
        <begin position="7"/>
        <end position="30"/>
    </location>
</feature>
<keyword evidence="3" id="KW-0482">Metalloprotease</keyword>
<reference evidence="3 4" key="1">
    <citation type="submission" date="2020-04" db="EMBL/GenBank/DDBJ databases">
        <title>Genomic insights into acetone-butanol-ethanol (ABE) fermentation by sequencing solventogenic clostridia strains.</title>
        <authorList>
            <person name="Brown S."/>
        </authorList>
    </citation>
    <scope>NUCLEOTIDE SEQUENCE [LARGE SCALE GENOMIC DNA]</scope>
    <source>
        <strain evidence="3 4">DJ011</strain>
    </source>
</reference>